<dbReference type="Gramene" id="RZC49412">
    <property type="protein sequence ID" value="RZC49412"/>
    <property type="gene ID" value="C5167_017835"/>
</dbReference>
<dbReference type="Proteomes" id="UP000316621">
    <property type="component" value="Chromosome 2"/>
</dbReference>
<keyword evidence="2" id="KW-1185">Reference proteome</keyword>
<dbReference type="AlphaFoldDB" id="A0A4Y7INX8"/>
<organism evidence="1 2">
    <name type="scientific">Papaver somniferum</name>
    <name type="common">Opium poppy</name>
    <dbReference type="NCBI Taxonomy" id="3469"/>
    <lineage>
        <taxon>Eukaryota</taxon>
        <taxon>Viridiplantae</taxon>
        <taxon>Streptophyta</taxon>
        <taxon>Embryophyta</taxon>
        <taxon>Tracheophyta</taxon>
        <taxon>Spermatophyta</taxon>
        <taxon>Magnoliopsida</taxon>
        <taxon>Ranunculales</taxon>
        <taxon>Papaveraceae</taxon>
        <taxon>Papaveroideae</taxon>
        <taxon>Papaver</taxon>
    </lineage>
</organism>
<sequence length="90" mass="10336">MSEQDYVYWFTRPITGAENWDSVQSIGPFKPDGIQGMFYIHNWSVTGPICGMVKELSTTVYLQHELNKTFITLKSYSYHGSILDPLVRVT</sequence>
<evidence type="ECO:0000313" key="1">
    <source>
        <dbReference type="EMBL" id="RZC49412.1"/>
    </source>
</evidence>
<protein>
    <submittedName>
        <fullName evidence="1">Uncharacterized protein</fullName>
    </submittedName>
</protein>
<gene>
    <name evidence="1" type="ORF">C5167_017835</name>
</gene>
<evidence type="ECO:0000313" key="2">
    <source>
        <dbReference type="Proteomes" id="UP000316621"/>
    </source>
</evidence>
<dbReference type="EMBL" id="CM010716">
    <property type="protein sequence ID" value="RZC49412.1"/>
    <property type="molecule type" value="Genomic_DNA"/>
</dbReference>
<accession>A0A4Y7INX8</accession>
<name>A0A4Y7INX8_PAPSO</name>
<reference evidence="1 2" key="1">
    <citation type="journal article" date="2018" name="Science">
        <title>The opium poppy genome and morphinan production.</title>
        <authorList>
            <person name="Guo L."/>
            <person name="Winzer T."/>
            <person name="Yang X."/>
            <person name="Li Y."/>
            <person name="Ning Z."/>
            <person name="He Z."/>
            <person name="Teodor R."/>
            <person name="Lu Y."/>
            <person name="Bowser T.A."/>
            <person name="Graham I.A."/>
            <person name="Ye K."/>
        </authorList>
    </citation>
    <scope>NUCLEOTIDE SEQUENCE [LARGE SCALE GENOMIC DNA]</scope>
    <source>
        <strain evidence="2">cv. HN1</strain>
        <tissue evidence="1">Leaves</tissue>
    </source>
</reference>
<proteinExistence type="predicted"/>